<evidence type="ECO:0000313" key="1">
    <source>
        <dbReference type="EMBL" id="JAH31444.1"/>
    </source>
</evidence>
<dbReference type="AlphaFoldDB" id="A0A0E9RQQ8"/>
<proteinExistence type="predicted"/>
<accession>A0A0E9RQQ8</accession>
<reference evidence="1" key="2">
    <citation type="journal article" date="2015" name="Fish Shellfish Immunol.">
        <title>Early steps in the European eel (Anguilla anguilla)-Vibrio vulnificus interaction in the gills: Role of the RtxA13 toxin.</title>
        <authorList>
            <person name="Callol A."/>
            <person name="Pajuelo D."/>
            <person name="Ebbesson L."/>
            <person name="Teles M."/>
            <person name="MacKenzie S."/>
            <person name="Amaro C."/>
        </authorList>
    </citation>
    <scope>NUCLEOTIDE SEQUENCE</scope>
</reference>
<dbReference type="EMBL" id="GBXM01077133">
    <property type="protein sequence ID" value="JAH31444.1"/>
    <property type="molecule type" value="Transcribed_RNA"/>
</dbReference>
<sequence>MYFFMYCLFLILVSVPACVFKCLLFPGQENV</sequence>
<organism evidence="1">
    <name type="scientific">Anguilla anguilla</name>
    <name type="common">European freshwater eel</name>
    <name type="synonym">Muraena anguilla</name>
    <dbReference type="NCBI Taxonomy" id="7936"/>
    <lineage>
        <taxon>Eukaryota</taxon>
        <taxon>Metazoa</taxon>
        <taxon>Chordata</taxon>
        <taxon>Craniata</taxon>
        <taxon>Vertebrata</taxon>
        <taxon>Euteleostomi</taxon>
        <taxon>Actinopterygii</taxon>
        <taxon>Neopterygii</taxon>
        <taxon>Teleostei</taxon>
        <taxon>Anguilliformes</taxon>
        <taxon>Anguillidae</taxon>
        <taxon>Anguilla</taxon>
    </lineage>
</organism>
<name>A0A0E9RQQ8_ANGAN</name>
<protein>
    <submittedName>
        <fullName evidence="1">Uncharacterized protein</fullName>
    </submittedName>
</protein>
<reference evidence="1" key="1">
    <citation type="submission" date="2014-11" db="EMBL/GenBank/DDBJ databases">
        <authorList>
            <person name="Amaro Gonzalez C."/>
        </authorList>
    </citation>
    <scope>NUCLEOTIDE SEQUENCE</scope>
</reference>